<gene>
    <name evidence="1" type="ORF">CCACVL1_20287</name>
</gene>
<dbReference type="Proteomes" id="UP000188268">
    <property type="component" value="Unassembled WGS sequence"/>
</dbReference>
<reference evidence="1 2" key="1">
    <citation type="submission" date="2013-09" db="EMBL/GenBank/DDBJ databases">
        <title>Corchorus capsularis genome sequencing.</title>
        <authorList>
            <person name="Alam M."/>
            <person name="Haque M.S."/>
            <person name="Islam M.S."/>
            <person name="Emdad E.M."/>
            <person name="Islam M.M."/>
            <person name="Ahmed B."/>
            <person name="Halim A."/>
            <person name="Hossen Q.M.M."/>
            <person name="Hossain M.Z."/>
            <person name="Ahmed R."/>
            <person name="Khan M.M."/>
            <person name="Islam R."/>
            <person name="Rashid M.M."/>
            <person name="Khan S.A."/>
            <person name="Rahman M.S."/>
            <person name="Alam M."/>
        </authorList>
    </citation>
    <scope>NUCLEOTIDE SEQUENCE [LARGE SCALE GENOMIC DNA]</scope>
    <source>
        <strain evidence="2">cv. CVL-1</strain>
        <tissue evidence="1">Whole seedling</tissue>
    </source>
</reference>
<dbReference type="AlphaFoldDB" id="A0A1R3HBU8"/>
<dbReference type="EMBL" id="AWWV01012349">
    <property type="protein sequence ID" value="OMO67827.1"/>
    <property type="molecule type" value="Genomic_DNA"/>
</dbReference>
<accession>A0A1R3HBU8</accession>
<comment type="caution">
    <text evidence="1">The sequence shown here is derived from an EMBL/GenBank/DDBJ whole genome shotgun (WGS) entry which is preliminary data.</text>
</comment>
<name>A0A1R3HBU8_COCAP</name>
<keyword evidence="2" id="KW-1185">Reference proteome</keyword>
<evidence type="ECO:0000313" key="2">
    <source>
        <dbReference type="Proteomes" id="UP000188268"/>
    </source>
</evidence>
<dbReference type="Gramene" id="OMO67827">
    <property type="protein sequence ID" value="OMO67827"/>
    <property type="gene ID" value="CCACVL1_20287"/>
</dbReference>
<sequence>MDPFLGSIGLLRLKIMNKPLQMISKGRTSVMMTLTLSDT</sequence>
<evidence type="ECO:0000313" key="1">
    <source>
        <dbReference type="EMBL" id="OMO67827.1"/>
    </source>
</evidence>
<proteinExistence type="predicted"/>
<organism evidence="1 2">
    <name type="scientific">Corchorus capsularis</name>
    <name type="common">Jute</name>
    <dbReference type="NCBI Taxonomy" id="210143"/>
    <lineage>
        <taxon>Eukaryota</taxon>
        <taxon>Viridiplantae</taxon>
        <taxon>Streptophyta</taxon>
        <taxon>Embryophyta</taxon>
        <taxon>Tracheophyta</taxon>
        <taxon>Spermatophyta</taxon>
        <taxon>Magnoliopsida</taxon>
        <taxon>eudicotyledons</taxon>
        <taxon>Gunneridae</taxon>
        <taxon>Pentapetalae</taxon>
        <taxon>rosids</taxon>
        <taxon>malvids</taxon>
        <taxon>Malvales</taxon>
        <taxon>Malvaceae</taxon>
        <taxon>Grewioideae</taxon>
        <taxon>Apeibeae</taxon>
        <taxon>Corchorus</taxon>
    </lineage>
</organism>
<protein>
    <submittedName>
        <fullName evidence="1">Uncharacterized protein</fullName>
    </submittedName>
</protein>